<evidence type="ECO:0000313" key="5">
    <source>
        <dbReference type="EMBL" id="MBC8769911.1"/>
    </source>
</evidence>
<dbReference type="RefSeq" id="WP_187587242.1">
    <property type="nucleotide sequence ID" value="NZ_JACLHY010000024.1"/>
</dbReference>
<dbReference type="Gene3D" id="3.30.559.30">
    <property type="entry name" value="Nonribosomal peptide synthetase, condensation domain"/>
    <property type="match status" value="2"/>
</dbReference>
<dbReference type="InterPro" id="IPR020845">
    <property type="entry name" value="AMP-binding_CS"/>
</dbReference>
<dbReference type="InterPro" id="IPR010071">
    <property type="entry name" value="AA_adenyl_dom"/>
</dbReference>
<dbReference type="Gene3D" id="3.30.300.30">
    <property type="match status" value="1"/>
</dbReference>
<dbReference type="PROSITE" id="PS50075">
    <property type="entry name" value="CARRIER"/>
    <property type="match status" value="1"/>
</dbReference>
<gene>
    <name evidence="5" type="ORF">H4O18_18075</name>
</gene>
<dbReference type="InterPro" id="IPR006162">
    <property type="entry name" value="Ppantetheine_attach_site"/>
</dbReference>
<dbReference type="InterPro" id="IPR036736">
    <property type="entry name" value="ACP-like_sf"/>
</dbReference>
<dbReference type="CDD" id="cd05930">
    <property type="entry name" value="A_NRPS"/>
    <property type="match status" value="1"/>
</dbReference>
<organism evidence="5 6">
    <name type="scientific">Arenibacter arenosicollis</name>
    <dbReference type="NCBI Taxonomy" id="2762274"/>
    <lineage>
        <taxon>Bacteria</taxon>
        <taxon>Pseudomonadati</taxon>
        <taxon>Bacteroidota</taxon>
        <taxon>Flavobacteriia</taxon>
        <taxon>Flavobacteriales</taxon>
        <taxon>Flavobacteriaceae</taxon>
        <taxon>Arenibacter</taxon>
    </lineage>
</organism>
<dbReference type="InterPro" id="IPR023213">
    <property type="entry name" value="CAT-like_dom_sf"/>
</dbReference>
<dbReference type="Proteomes" id="UP000618952">
    <property type="component" value="Unassembled WGS sequence"/>
</dbReference>
<evidence type="ECO:0000256" key="2">
    <source>
        <dbReference type="ARBA" id="ARBA00022450"/>
    </source>
</evidence>
<dbReference type="CDD" id="cd19531">
    <property type="entry name" value="LCL_NRPS-like"/>
    <property type="match status" value="1"/>
</dbReference>
<dbReference type="NCBIfam" id="TIGR01733">
    <property type="entry name" value="AA-adenyl-dom"/>
    <property type="match status" value="1"/>
</dbReference>
<evidence type="ECO:0000259" key="4">
    <source>
        <dbReference type="PROSITE" id="PS50075"/>
    </source>
</evidence>
<dbReference type="InterPro" id="IPR000873">
    <property type="entry name" value="AMP-dep_synth/lig_dom"/>
</dbReference>
<dbReference type="Gene3D" id="1.10.1200.10">
    <property type="entry name" value="ACP-like"/>
    <property type="match status" value="1"/>
</dbReference>
<reference evidence="5 6" key="1">
    <citation type="submission" date="2020-08" db="EMBL/GenBank/DDBJ databases">
        <title>Arenibacter gaetbuli sp. nov., isolated from a sand dune.</title>
        <authorList>
            <person name="Park S."/>
            <person name="Yoon J.-H."/>
        </authorList>
    </citation>
    <scope>NUCLEOTIDE SEQUENCE [LARGE SCALE GENOMIC DNA]</scope>
    <source>
        <strain evidence="5 6">BSSL-BM3</strain>
    </source>
</reference>
<keyword evidence="2" id="KW-0596">Phosphopantetheine</keyword>
<dbReference type="InterPro" id="IPR045851">
    <property type="entry name" value="AMP-bd_C_sf"/>
</dbReference>
<dbReference type="InterPro" id="IPR010060">
    <property type="entry name" value="NRPS_synth"/>
</dbReference>
<comment type="cofactor">
    <cofactor evidence="1">
        <name>pantetheine 4'-phosphate</name>
        <dbReference type="ChEBI" id="CHEBI:47942"/>
    </cofactor>
</comment>
<keyword evidence="3" id="KW-0597">Phosphoprotein</keyword>
<feature type="domain" description="Carrier" evidence="4">
    <location>
        <begin position="999"/>
        <end position="1073"/>
    </location>
</feature>
<proteinExistence type="predicted"/>
<dbReference type="SUPFAM" id="SSF56801">
    <property type="entry name" value="Acetyl-CoA synthetase-like"/>
    <property type="match status" value="1"/>
</dbReference>
<accession>A0ABR7QRV3</accession>
<dbReference type="PROSITE" id="PS00455">
    <property type="entry name" value="AMP_BINDING"/>
    <property type="match status" value="1"/>
</dbReference>
<dbReference type="Pfam" id="PF00550">
    <property type="entry name" value="PP-binding"/>
    <property type="match status" value="1"/>
</dbReference>
<dbReference type="Gene3D" id="3.40.50.980">
    <property type="match status" value="2"/>
</dbReference>
<evidence type="ECO:0000313" key="6">
    <source>
        <dbReference type="Proteomes" id="UP000618952"/>
    </source>
</evidence>
<dbReference type="InterPro" id="IPR009081">
    <property type="entry name" value="PP-bd_ACP"/>
</dbReference>
<dbReference type="Gene3D" id="2.30.38.10">
    <property type="entry name" value="Luciferase, Domain 3"/>
    <property type="match status" value="1"/>
</dbReference>
<dbReference type="Pfam" id="PF00668">
    <property type="entry name" value="Condensation"/>
    <property type="match status" value="2"/>
</dbReference>
<name>A0ABR7QRV3_9FLAO</name>
<evidence type="ECO:0000256" key="1">
    <source>
        <dbReference type="ARBA" id="ARBA00001957"/>
    </source>
</evidence>
<dbReference type="PROSITE" id="PS00012">
    <property type="entry name" value="PHOSPHOPANTETHEINE"/>
    <property type="match status" value="1"/>
</dbReference>
<keyword evidence="6" id="KW-1185">Reference proteome</keyword>
<protein>
    <submittedName>
        <fullName evidence="5">Amino acid adenylation domain-containing protein</fullName>
    </submittedName>
</protein>
<dbReference type="PANTHER" id="PTHR45398">
    <property type="match status" value="1"/>
</dbReference>
<comment type="caution">
    <text evidence="5">The sequence shown here is derived from an EMBL/GenBank/DDBJ whole genome shotgun (WGS) entry which is preliminary data.</text>
</comment>
<dbReference type="NCBIfam" id="TIGR01720">
    <property type="entry name" value="NRPS-para261"/>
    <property type="match status" value="1"/>
</dbReference>
<dbReference type="Gene3D" id="3.30.559.10">
    <property type="entry name" value="Chloramphenicol acetyltransferase-like domain"/>
    <property type="match status" value="2"/>
</dbReference>
<dbReference type="SUPFAM" id="SSF47336">
    <property type="entry name" value="ACP-like"/>
    <property type="match status" value="1"/>
</dbReference>
<dbReference type="SUPFAM" id="SSF52777">
    <property type="entry name" value="CoA-dependent acyltransferases"/>
    <property type="match status" value="4"/>
</dbReference>
<dbReference type="EMBL" id="JACLHY010000024">
    <property type="protein sequence ID" value="MBC8769911.1"/>
    <property type="molecule type" value="Genomic_DNA"/>
</dbReference>
<sequence length="1548" mass="175977">MSILRRWKNKEKGKLANDIIGKVPYGATIPLTGGQQRLFFLESLYPKNPVYNSSEIYTFRGRLVIENLKKSLQTIFDLNEVFRCSFHFKDGVPFQNVEDSVKVNLVQYDISDLLASEKDLRIEEIMSSDALNPFDLNNPPLIRTTLIKRHSNEHILFITMHHIIVDKWSMGLLREQLAKYYRSLPSNSEIFEIQSRIQFPDFAYWQQSRDSDKNQLEYWKNKLSGKIPKLELPIDYPHPAHPTFKGDSNVQLLSKSLSNKILELSKEAECTPFILLLSVYYVLLFRYSRQNDIVIGSPISIRNSKTLENVIGFFDETIVLRTDFSLPISFLDLVKLVRQTVLEAFSNKDISFDVLVREVKPERVAGINPFLRTMFIYHDVLPMPFFGEDLELSYDFYNTGVSKFDLTLYVANENGQLLTEFEYSTDLFDETTIEQLQDHFRLVLIGVTDNPKFDISAIPMMTEREKEILLPEKATCPGPFDSYKSIHEIIRHSASDKKDAIALVYGPEHLTYGELDDLSDTIAQHILAYSNNDRQIIGLCMERSTTLIAGLLGILKAGCAYLPLDPDYPLGRISFMLEDSKVPIVLTQANLSSKFNSFKGTQLLINEIINSNESHSIAFPDVKSFDLAYVIYTSGSTGKPKGVPITHSNIINSTEGRLSFYPENPTAFLLMSSVAFDSSKAGIFWTLCTGGTLVISEKRLEQDVAKMNDIINDKKISHTLMLPSLYKVLLEYSDLSKLESLTTVMVAGEACSAALCTTHFSKLPNVGLYNEYGPTEASVWCMAYRITNENLGYITPIGSAVANAEIYLLDSNLNLVPFGAVGEIYVGGPGLANTYLNRPDLTDLAYINNPFSEVVGDKLYKTGDLGRYRNDGEMLFLGRADQQVKIRGFRVELNEIEEVIRKNPTVDKALVVVSESNKSDAASGADNAGYLIAYVECQENLDIEQLKKELAISLPNYMVPSVIIPIDNFPLLPNGKIDRKSLPKPEKNNVTTLSSKFQGPRNELEIALTEIWQEVLNMTPIGVYDNFFEIGGDSILSIQIVAKARSKNIMLKANQIFENQTIADLALFSNIGTLDIIEEQSVEGNVSLTPIQHWFFNTHQNAPHYWNQMVRLLNVGKLDWSIIQLAIEELVYYHDALRLKFVKTEYWKAIVNSKDEIKVFRLEDVSFISDTGEQDIKIQELLVAVQESAKLSDGQLFKCIYFNCGETQENQVFLIAHHLVIDVVSWNILFNDLNVAINQIQDNKPLLFTGKTASIEKWGEYLKELSKSKHLKEELSFWKSQKNDIQMFPSDFVCEKNYYKESTIEINQASLGSEDTLKLQKDANWVYNTKIEELLVTALLSVLHEWSHLDRICLGMEKHGRSAEILDLDVSGTIGWFTSYFPVALNVIKQRDIGDQIKSVKEQLRKVPNNGVGYGILKYLNQEQINIEELDQQPQVIFNYLGNRMVNENTSNIGYDLLWEGSRDSRSERSYGLEINAYILNGQLYSNWSYSTDLYKTTTIEKLVSEYNAVLHQIILHCKNKEVREYTPSDFPEADISQDDLDNLLENL</sequence>
<dbReference type="Pfam" id="PF00501">
    <property type="entry name" value="AMP-binding"/>
    <property type="match status" value="1"/>
</dbReference>
<evidence type="ECO:0000256" key="3">
    <source>
        <dbReference type="ARBA" id="ARBA00022553"/>
    </source>
</evidence>
<dbReference type="InterPro" id="IPR001242">
    <property type="entry name" value="Condensation_dom"/>
</dbReference>
<dbReference type="PANTHER" id="PTHR45398:SF1">
    <property type="entry name" value="ENZYME, PUTATIVE (JCVI)-RELATED"/>
    <property type="match status" value="1"/>
</dbReference>